<dbReference type="PANTHER" id="PTHR32322">
    <property type="entry name" value="INNER MEMBRANE TRANSPORTER"/>
    <property type="match status" value="1"/>
</dbReference>
<proteinExistence type="inferred from homology"/>
<dbReference type="Proteomes" id="UP000603912">
    <property type="component" value="Unassembled WGS sequence"/>
</dbReference>
<dbReference type="RefSeq" id="WP_188515721.1">
    <property type="nucleotide sequence ID" value="NZ_BMES01000001.1"/>
</dbReference>
<dbReference type="InterPro" id="IPR037185">
    <property type="entry name" value="EmrE-like"/>
</dbReference>
<dbReference type="AlphaFoldDB" id="A0A917I3K3"/>
<name>A0A917I3K3_9HYPH</name>
<feature type="transmembrane region" description="Helical" evidence="6">
    <location>
        <begin position="218"/>
        <end position="242"/>
    </location>
</feature>
<feature type="domain" description="EamA" evidence="7">
    <location>
        <begin position="155"/>
        <end position="291"/>
    </location>
</feature>
<keyword evidence="3 6" id="KW-0812">Transmembrane</keyword>
<keyword evidence="9" id="KW-1185">Reference proteome</keyword>
<dbReference type="GO" id="GO:0016020">
    <property type="term" value="C:membrane"/>
    <property type="evidence" value="ECO:0007669"/>
    <property type="project" value="UniProtKB-SubCell"/>
</dbReference>
<feature type="transmembrane region" description="Helical" evidence="6">
    <location>
        <begin position="249"/>
        <end position="268"/>
    </location>
</feature>
<evidence type="ECO:0000256" key="3">
    <source>
        <dbReference type="ARBA" id="ARBA00022692"/>
    </source>
</evidence>
<feature type="transmembrane region" description="Helical" evidence="6">
    <location>
        <begin position="187"/>
        <end position="206"/>
    </location>
</feature>
<protein>
    <submittedName>
        <fullName evidence="8">Multidrug DMT transporter permease</fullName>
    </submittedName>
</protein>
<reference evidence="8" key="2">
    <citation type="submission" date="2020-09" db="EMBL/GenBank/DDBJ databases">
        <authorList>
            <person name="Sun Q."/>
            <person name="Zhou Y."/>
        </authorList>
    </citation>
    <scope>NUCLEOTIDE SEQUENCE</scope>
    <source>
        <strain evidence="8">CGMCC 1.12214</strain>
    </source>
</reference>
<feature type="domain" description="EamA" evidence="7">
    <location>
        <begin position="10"/>
        <end position="140"/>
    </location>
</feature>
<evidence type="ECO:0000256" key="2">
    <source>
        <dbReference type="ARBA" id="ARBA00007362"/>
    </source>
</evidence>
<reference evidence="8" key="1">
    <citation type="journal article" date="2014" name="Int. J. Syst. Evol. Microbiol.">
        <title>Complete genome sequence of Corynebacterium casei LMG S-19264T (=DSM 44701T), isolated from a smear-ripened cheese.</title>
        <authorList>
            <consortium name="US DOE Joint Genome Institute (JGI-PGF)"/>
            <person name="Walter F."/>
            <person name="Albersmeier A."/>
            <person name="Kalinowski J."/>
            <person name="Ruckert C."/>
        </authorList>
    </citation>
    <scope>NUCLEOTIDE SEQUENCE</scope>
    <source>
        <strain evidence="8">CGMCC 1.12214</strain>
    </source>
</reference>
<evidence type="ECO:0000256" key="4">
    <source>
        <dbReference type="ARBA" id="ARBA00022989"/>
    </source>
</evidence>
<dbReference type="PANTHER" id="PTHR32322:SF2">
    <property type="entry name" value="EAMA DOMAIN-CONTAINING PROTEIN"/>
    <property type="match status" value="1"/>
</dbReference>
<sequence>MTRDHIDRRAALMLVGLCILWGVQQVFVKIALEGVSPLFQAGLRSAGSALLLAGWAQFRGVSLIGTDGAWKPGLVAGLLFGLEFLCIFLGAERTTSARAVLFIYTAPFVVAVGAHWLLPAERLVGWQIVGLAGAFLGVGIAFGDGVMHADWSSVLGDALCFGAAVLWGATTFVIRKSRLASISAIRTLFYQLFVSAVMLLPLSYLAGEPGIVRLSPAIVASLAFQTVVVGFFSYLIWFWMVAVYPAARLAAFTFLTPLVGAVAGWAVLGDRLSPGFAAAIFLVCGGIWLVNRRPAPSVGGANS</sequence>
<dbReference type="InterPro" id="IPR050638">
    <property type="entry name" value="AA-Vitamin_Transporters"/>
</dbReference>
<feature type="transmembrane region" description="Helical" evidence="6">
    <location>
        <begin position="70"/>
        <end position="91"/>
    </location>
</feature>
<organism evidence="8 9">
    <name type="scientific">Alsobacter metallidurans</name>
    <dbReference type="NCBI Taxonomy" id="340221"/>
    <lineage>
        <taxon>Bacteria</taxon>
        <taxon>Pseudomonadati</taxon>
        <taxon>Pseudomonadota</taxon>
        <taxon>Alphaproteobacteria</taxon>
        <taxon>Hyphomicrobiales</taxon>
        <taxon>Alsobacteraceae</taxon>
        <taxon>Alsobacter</taxon>
    </lineage>
</organism>
<evidence type="ECO:0000256" key="1">
    <source>
        <dbReference type="ARBA" id="ARBA00004141"/>
    </source>
</evidence>
<feature type="transmembrane region" description="Helical" evidence="6">
    <location>
        <begin position="274"/>
        <end position="290"/>
    </location>
</feature>
<keyword evidence="4 6" id="KW-1133">Transmembrane helix</keyword>
<comment type="similarity">
    <text evidence="2">Belongs to the EamA transporter family.</text>
</comment>
<dbReference type="InterPro" id="IPR000620">
    <property type="entry name" value="EamA_dom"/>
</dbReference>
<dbReference type="SUPFAM" id="SSF103481">
    <property type="entry name" value="Multidrug resistance efflux transporter EmrE"/>
    <property type="match status" value="2"/>
</dbReference>
<comment type="subcellular location">
    <subcellularLocation>
        <location evidence="1">Membrane</location>
        <topology evidence="1">Multi-pass membrane protein</topology>
    </subcellularLocation>
</comment>
<evidence type="ECO:0000256" key="5">
    <source>
        <dbReference type="ARBA" id="ARBA00023136"/>
    </source>
</evidence>
<dbReference type="Pfam" id="PF00892">
    <property type="entry name" value="EamA"/>
    <property type="match status" value="2"/>
</dbReference>
<feature type="transmembrane region" description="Helical" evidence="6">
    <location>
        <begin position="97"/>
        <end position="118"/>
    </location>
</feature>
<evidence type="ECO:0000256" key="6">
    <source>
        <dbReference type="SAM" id="Phobius"/>
    </source>
</evidence>
<feature type="transmembrane region" description="Helical" evidence="6">
    <location>
        <begin position="123"/>
        <end position="142"/>
    </location>
</feature>
<evidence type="ECO:0000313" key="8">
    <source>
        <dbReference type="EMBL" id="GGH06034.1"/>
    </source>
</evidence>
<keyword evidence="5 6" id="KW-0472">Membrane</keyword>
<dbReference type="EMBL" id="BMES01000001">
    <property type="protein sequence ID" value="GGH06034.1"/>
    <property type="molecule type" value="Genomic_DNA"/>
</dbReference>
<feature type="transmembrane region" description="Helical" evidence="6">
    <location>
        <begin position="154"/>
        <end position="175"/>
    </location>
</feature>
<comment type="caution">
    <text evidence="8">The sequence shown here is derived from an EMBL/GenBank/DDBJ whole genome shotgun (WGS) entry which is preliminary data.</text>
</comment>
<gene>
    <name evidence="8" type="ORF">GCM10007036_00270</name>
</gene>
<evidence type="ECO:0000259" key="7">
    <source>
        <dbReference type="Pfam" id="PF00892"/>
    </source>
</evidence>
<evidence type="ECO:0000313" key="9">
    <source>
        <dbReference type="Proteomes" id="UP000603912"/>
    </source>
</evidence>
<accession>A0A917I3K3</accession>